<keyword evidence="2" id="KW-0812">Transmembrane</keyword>
<dbReference type="SUPFAM" id="SSF53335">
    <property type="entry name" value="S-adenosyl-L-methionine-dependent methyltransferases"/>
    <property type="match status" value="1"/>
</dbReference>
<dbReference type="EMBL" id="BART01010591">
    <property type="protein sequence ID" value="GAG89613.1"/>
    <property type="molecule type" value="Genomic_DNA"/>
</dbReference>
<evidence type="ECO:0000259" key="3">
    <source>
        <dbReference type="Pfam" id="PF08241"/>
    </source>
</evidence>
<comment type="caution">
    <text evidence="4">The sequence shown here is derived from an EMBL/GenBank/DDBJ whole genome shotgun (WGS) entry which is preliminary data.</text>
</comment>
<evidence type="ECO:0000256" key="1">
    <source>
        <dbReference type="ARBA" id="ARBA00022679"/>
    </source>
</evidence>
<dbReference type="AlphaFoldDB" id="X1BZH6"/>
<accession>X1BZH6</accession>
<feature type="non-terminal residue" evidence="4">
    <location>
        <position position="1"/>
    </location>
</feature>
<dbReference type="PANTHER" id="PTHR44068">
    <property type="entry name" value="ZGC:194242"/>
    <property type="match status" value="1"/>
</dbReference>
<organism evidence="4">
    <name type="scientific">marine sediment metagenome</name>
    <dbReference type="NCBI Taxonomy" id="412755"/>
    <lineage>
        <taxon>unclassified sequences</taxon>
        <taxon>metagenomes</taxon>
        <taxon>ecological metagenomes</taxon>
    </lineage>
</organism>
<keyword evidence="2" id="KW-0472">Membrane</keyword>
<proteinExistence type="predicted"/>
<reference evidence="4" key="1">
    <citation type="journal article" date="2014" name="Front. Microbiol.">
        <title>High frequency of phylogenetically diverse reductive dehalogenase-homologous genes in deep subseafloor sedimentary metagenomes.</title>
        <authorList>
            <person name="Kawai M."/>
            <person name="Futagami T."/>
            <person name="Toyoda A."/>
            <person name="Takaki Y."/>
            <person name="Nishi S."/>
            <person name="Hori S."/>
            <person name="Arai W."/>
            <person name="Tsubouchi T."/>
            <person name="Morono Y."/>
            <person name="Uchiyama I."/>
            <person name="Ito T."/>
            <person name="Fujiyama A."/>
            <person name="Inagaki F."/>
            <person name="Takami H."/>
        </authorList>
    </citation>
    <scope>NUCLEOTIDE SEQUENCE</scope>
    <source>
        <strain evidence="4">Expedition CK06-06</strain>
    </source>
</reference>
<dbReference type="InterPro" id="IPR013216">
    <property type="entry name" value="Methyltransf_11"/>
</dbReference>
<evidence type="ECO:0000313" key="4">
    <source>
        <dbReference type="EMBL" id="GAG89613.1"/>
    </source>
</evidence>
<keyword evidence="1" id="KW-0808">Transferase</keyword>
<keyword evidence="2" id="KW-1133">Transmembrane helix</keyword>
<protein>
    <recommendedName>
        <fullName evidence="3">Methyltransferase type 11 domain-containing protein</fullName>
    </recommendedName>
</protein>
<dbReference type="CDD" id="cd02440">
    <property type="entry name" value="AdoMet_MTases"/>
    <property type="match status" value="1"/>
</dbReference>
<feature type="transmembrane region" description="Helical" evidence="2">
    <location>
        <begin position="222"/>
        <end position="240"/>
    </location>
</feature>
<dbReference type="Gene3D" id="3.40.50.150">
    <property type="entry name" value="Vaccinia Virus protein VP39"/>
    <property type="match status" value="1"/>
</dbReference>
<dbReference type="Pfam" id="PF08241">
    <property type="entry name" value="Methyltransf_11"/>
    <property type="match status" value="1"/>
</dbReference>
<feature type="domain" description="Methyltransferase type 11" evidence="3">
    <location>
        <begin position="44"/>
        <end position="142"/>
    </location>
</feature>
<dbReference type="PANTHER" id="PTHR44068:SF11">
    <property type="entry name" value="GERANYL DIPHOSPHATE 2-C-METHYLTRANSFERASE"/>
    <property type="match status" value="1"/>
</dbReference>
<dbReference type="InterPro" id="IPR050447">
    <property type="entry name" value="Erg6_SMT_methyltransf"/>
</dbReference>
<dbReference type="GO" id="GO:0008757">
    <property type="term" value="F:S-adenosylmethionine-dependent methyltransferase activity"/>
    <property type="evidence" value="ECO:0007669"/>
    <property type="project" value="InterPro"/>
</dbReference>
<dbReference type="InterPro" id="IPR029063">
    <property type="entry name" value="SAM-dependent_MTases_sf"/>
</dbReference>
<name>X1BZH6_9ZZZZ</name>
<evidence type="ECO:0000256" key="2">
    <source>
        <dbReference type="SAM" id="Phobius"/>
    </source>
</evidence>
<gene>
    <name evidence="4" type="ORF">S01H4_22957</name>
</gene>
<sequence>VNTDELMLSLPDAIGEHKTAWKSQAENFHYMFSKLNLNGKEAVLDLGSGRCWATRFLSRKGCYAVGLDILLTKYVGLLTSDIYIDRENIYFERVCGNMNALPFRDQIFDLVFISATLHHSSNISITLKEVSRVLKPQGQVVIINEPVAGLVKSVELDCTEIKMGINEHVYRLWKYLRELRRAGLQYRIYPYIGGYSRIINLINRGLIIISPKQLFCKKICDLLVYIQLLFLGGVLNLIVYKPG</sequence>